<evidence type="ECO:0000259" key="1">
    <source>
        <dbReference type="Pfam" id="PF01609"/>
    </source>
</evidence>
<dbReference type="PANTHER" id="PTHR33258">
    <property type="entry name" value="TRANSPOSASE INSL FOR INSERTION SEQUENCE ELEMENT IS186A-RELATED"/>
    <property type="match status" value="1"/>
</dbReference>
<dbReference type="GO" id="GO:0003677">
    <property type="term" value="F:DNA binding"/>
    <property type="evidence" value="ECO:0007669"/>
    <property type="project" value="InterPro"/>
</dbReference>
<dbReference type="EMBL" id="LAZR01040439">
    <property type="protein sequence ID" value="KKL14487.1"/>
    <property type="molecule type" value="Genomic_DNA"/>
</dbReference>
<dbReference type="GO" id="GO:0004803">
    <property type="term" value="F:transposase activity"/>
    <property type="evidence" value="ECO:0007669"/>
    <property type="project" value="InterPro"/>
</dbReference>
<name>A0A0F9BKY3_9ZZZZ</name>
<protein>
    <recommendedName>
        <fullName evidence="1">Transposase IS4-like domain-containing protein</fullName>
    </recommendedName>
</protein>
<dbReference type="SUPFAM" id="SSF53098">
    <property type="entry name" value="Ribonuclease H-like"/>
    <property type="match status" value="1"/>
</dbReference>
<comment type="caution">
    <text evidence="2">The sequence shown here is derived from an EMBL/GenBank/DDBJ whole genome shotgun (WGS) entry which is preliminary data.</text>
</comment>
<organism evidence="2">
    <name type="scientific">marine sediment metagenome</name>
    <dbReference type="NCBI Taxonomy" id="412755"/>
    <lineage>
        <taxon>unclassified sequences</taxon>
        <taxon>metagenomes</taxon>
        <taxon>ecological metagenomes</taxon>
    </lineage>
</organism>
<feature type="domain" description="Transposase IS4-like" evidence="1">
    <location>
        <begin position="138"/>
        <end position="338"/>
    </location>
</feature>
<dbReference type="InterPro" id="IPR012337">
    <property type="entry name" value="RNaseH-like_sf"/>
</dbReference>
<dbReference type="InterPro" id="IPR002559">
    <property type="entry name" value="Transposase_11"/>
</dbReference>
<evidence type="ECO:0000313" key="2">
    <source>
        <dbReference type="EMBL" id="KKL14487.1"/>
    </source>
</evidence>
<sequence length="423" mass="49156">MVIKSPPSKTIFGKLIQPLTGLVQQSNHKRKCNALTDHRWIETGLLRILSQEPSGRAFLQKLFDSGKFILKRSHFFETLKSERRLKLCREVSLSLYEKTRTNNRLSDPFDRFSVLDEYDIYVGDGHYHAAAAHDVKKAGKKYPTQHFYSVDLRTHALRHLTLADTSGIRKREHDTRALKRLDTQTLRQSAPKGRKVVYVWDKAGIDFLQWFKWKHTGGIYFVSREKKSMDLMVMAELGYDRKDPINVGVCRYELVGCSAGVTMHRVVYKCPLSKETYGFVTTLTNVPPGLIAYLYKTRWDIEKIFDQVKNKLVEKKAWATSDTAKNMQAQFICLAHNLMLILEQFLKKEGVENEIENNRRLKRLDRALASTKIRKDKLPAFLTTSKRPTQQSVKFIRWLRNNLYTNTSWIEGMGALKRIYAVF</sequence>
<accession>A0A0F9BKY3</accession>
<dbReference type="AlphaFoldDB" id="A0A0F9BKY3"/>
<reference evidence="2" key="1">
    <citation type="journal article" date="2015" name="Nature">
        <title>Complex archaea that bridge the gap between prokaryotes and eukaryotes.</title>
        <authorList>
            <person name="Spang A."/>
            <person name="Saw J.H."/>
            <person name="Jorgensen S.L."/>
            <person name="Zaremba-Niedzwiedzka K."/>
            <person name="Martijn J."/>
            <person name="Lind A.E."/>
            <person name="van Eijk R."/>
            <person name="Schleper C."/>
            <person name="Guy L."/>
            <person name="Ettema T.J."/>
        </authorList>
    </citation>
    <scope>NUCLEOTIDE SEQUENCE</scope>
</reference>
<proteinExistence type="predicted"/>
<dbReference type="GO" id="GO:0006313">
    <property type="term" value="P:DNA transposition"/>
    <property type="evidence" value="ECO:0007669"/>
    <property type="project" value="InterPro"/>
</dbReference>
<gene>
    <name evidence="2" type="ORF">LCGC14_2515160</name>
</gene>
<dbReference type="Pfam" id="PF01609">
    <property type="entry name" value="DDE_Tnp_1"/>
    <property type="match status" value="1"/>
</dbReference>
<dbReference type="PANTHER" id="PTHR33258:SF1">
    <property type="entry name" value="TRANSPOSASE INSL FOR INSERTION SEQUENCE ELEMENT IS186A-RELATED"/>
    <property type="match status" value="1"/>
</dbReference>